<reference evidence="4" key="1">
    <citation type="journal article" date="2020" name="Fungal Divers.">
        <title>Resolving the Mortierellaceae phylogeny through synthesis of multi-gene phylogenetics and phylogenomics.</title>
        <authorList>
            <person name="Vandepol N."/>
            <person name="Liber J."/>
            <person name="Desiro A."/>
            <person name="Na H."/>
            <person name="Kennedy M."/>
            <person name="Barry K."/>
            <person name="Grigoriev I.V."/>
            <person name="Miller A.N."/>
            <person name="O'Donnell K."/>
            <person name="Stajich J.E."/>
            <person name="Bonito G."/>
        </authorList>
    </citation>
    <scope>NUCLEOTIDE SEQUENCE</scope>
    <source>
        <strain evidence="4">REB-010B</strain>
    </source>
</reference>
<evidence type="ECO:0000256" key="1">
    <source>
        <dbReference type="ARBA" id="ARBA00022574"/>
    </source>
</evidence>
<evidence type="ECO:0000256" key="2">
    <source>
        <dbReference type="ARBA" id="ARBA00022737"/>
    </source>
</evidence>
<dbReference type="PANTHER" id="PTHR10971">
    <property type="entry name" value="MRNA EXPORT FACTOR AND BUB3"/>
    <property type="match status" value="1"/>
</dbReference>
<organism evidence="4 5">
    <name type="scientific">Dissophora globulifera</name>
    <dbReference type="NCBI Taxonomy" id="979702"/>
    <lineage>
        <taxon>Eukaryota</taxon>
        <taxon>Fungi</taxon>
        <taxon>Fungi incertae sedis</taxon>
        <taxon>Mucoromycota</taxon>
        <taxon>Mortierellomycotina</taxon>
        <taxon>Mortierellomycetes</taxon>
        <taxon>Mortierellales</taxon>
        <taxon>Mortierellaceae</taxon>
        <taxon>Dissophora</taxon>
    </lineage>
</organism>
<dbReference type="EMBL" id="JAAAIP010000905">
    <property type="protein sequence ID" value="KAG0311570.1"/>
    <property type="molecule type" value="Genomic_DNA"/>
</dbReference>
<evidence type="ECO:0000313" key="5">
    <source>
        <dbReference type="Proteomes" id="UP000738325"/>
    </source>
</evidence>
<dbReference type="InterPro" id="IPR036322">
    <property type="entry name" value="WD40_repeat_dom_sf"/>
</dbReference>
<dbReference type="PROSITE" id="PS50082">
    <property type="entry name" value="WD_REPEATS_2"/>
    <property type="match status" value="1"/>
</dbReference>
<dbReference type="AlphaFoldDB" id="A0A9P6R779"/>
<dbReference type="InterPro" id="IPR015943">
    <property type="entry name" value="WD40/YVTN_repeat-like_dom_sf"/>
</dbReference>
<dbReference type="Proteomes" id="UP000738325">
    <property type="component" value="Unassembled WGS sequence"/>
</dbReference>
<keyword evidence="2" id="KW-0677">Repeat</keyword>
<dbReference type="SUPFAM" id="SSF50978">
    <property type="entry name" value="WD40 repeat-like"/>
    <property type="match status" value="1"/>
</dbReference>
<accession>A0A9P6R779</accession>
<keyword evidence="1 3" id="KW-0853">WD repeat</keyword>
<dbReference type="Gene3D" id="2.130.10.10">
    <property type="entry name" value="YVTN repeat-like/Quinoprotein amine dehydrogenase"/>
    <property type="match status" value="1"/>
</dbReference>
<proteinExistence type="predicted"/>
<dbReference type="Pfam" id="PF00400">
    <property type="entry name" value="WD40"/>
    <property type="match status" value="1"/>
</dbReference>
<evidence type="ECO:0000313" key="4">
    <source>
        <dbReference type="EMBL" id="KAG0311570.1"/>
    </source>
</evidence>
<dbReference type="SMART" id="SM00320">
    <property type="entry name" value="WD40"/>
    <property type="match status" value="5"/>
</dbReference>
<sequence length="371" mass="39645">MATPTTPAHPRISEVASCKIAFTAFQALWIPGTTRICAIGSDDAGFGIIQIQALTSASTKPATSATATASPAQPRLVHQAETEKKVQFKCGTFRASARSSTLPHLLTGDFDGHVSLWDMSRTEFPVSNFKAHEDIVSCMDGAGSVTGRPEFVTGCNDGTVRLWDMRQDHKAAVKGGAPSPISDMSPKKGQAGHDVWCVAMGSGPGADDLMIVSGHDNGDVRVMDLRMGRSVFETNIKHGVCAVEFDKRQGKAGSLVATTLEGALHSFDLLNGQFTTSDSTTEEVITVRSGDVSTLWQARHVPQRPDIFAVTDGGGTVHMYRHGDERSLITSLGSHQLATEGVLSLDFNEDLEGLFVGCDLDNTLRVGMVHF</sequence>
<feature type="repeat" description="WD" evidence="3">
    <location>
        <begin position="129"/>
        <end position="173"/>
    </location>
</feature>
<protein>
    <submittedName>
        <fullName evidence="4">Uncharacterized protein</fullName>
    </submittedName>
</protein>
<keyword evidence="5" id="KW-1185">Reference proteome</keyword>
<evidence type="ECO:0000256" key="3">
    <source>
        <dbReference type="PROSITE-ProRule" id="PRU00221"/>
    </source>
</evidence>
<dbReference type="OrthoDB" id="427795at2759"/>
<dbReference type="InterPro" id="IPR001680">
    <property type="entry name" value="WD40_rpt"/>
</dbReference>
<comment type="caution">
    <text evidence="4">The sequence shown here is derived from an EMBL/GenBank/DDBJ whole genome shotgun (WGS) entry which is preliminary data.</text>
</comment>
<gene>
    <name evidence="4" type="ORF">BGZ99_010073</name>
</gene>
<name>A0A9P6R779_9FUNG</name>